<gene>
    <name evidence="1" type="ORF">RPERSI_LOCUS10186</name>
</gene>
<evidence type="ECO:0000313" key="2">
    <source>
        <dbReference type="Proteomes" id="UP000789920"/>
    </source>
</evidence>
<feature type="non-terminal residue" evidence="1">
    <location>
        <position position="1"/>
    </location>
</feature>
<comment type="caution">
    <text evidence="1">The sequence shown here is derived from an EMBL/GenBank/DDBJ whole genome shotgun (WGS) entry which is preliminary data.</text>
</comment>
<sequence>QSVEQSESVEQSANESVEQLENESYQSRSFEFDCLIKFDYERSLSAVSNNKIVAMRLGSHHLDLYNELLNEETLTKSLMQEAEFKTLIDEKIYYTSDRLLWVREIFKKQWIKYLREILKDNSKIRALPTKSQMVKILQEFRKKNISRISFEPCDGSFVKWKVNNNGKIQASLKNFDKNEWESIESIDLKYQFNYMDFHNIYRCDLLYNEDLVIITSVGLFIWSIWPSYKKIKLRYYINYRVDDTPAEETVGNSDKFDNLKNELKNILESLQKYETLLSAPDFDFIVINCNQSNAEERCFFKELLDDYIEDNILIKLYGQELLKCCLRTKNYSIAERLYYKIFNETEHDKFLEKIQLLDIITFSFIELTQFPQNLKEFLSYTLFIHSKEIKSIKGFSEPHLQSYIRYLQPPTTDASNNLNNSKELDTNMFTNLDTAYLAVYMMLTGDSSYVSNWSLTENPTLM</sequence>
<keyword evidence="2" id="KW-1185">Reference proteome</keyword>
<dbReference type="EMBL" id="CAJVQC010019947">
    <property type="protein sequence ID" value="CAG8704742.1"/>
    <property type="molecule type" value="Genomic_DNA"/>
</dbReference>
<feature type="non-terminal residue" evidence="1">
    <location>
        <position position="462"/>
    </location>
</feature>
<evidence type="ECO:0000313" key="1">
    <source>
        <dbReference type="EMBL" id="CAG8704742.1"/>
    </source>
</evidence>
<name>A0ACA9PEQ7_9GLOM</name>
<organism evidence="1 2">
    <name type="scientific">Racocetra persica</name>
    <dbReference type="NCBI Taxonomy" id="160502"/>
    <lineage>
        <taxon>Eukaryota</taxon>
        <taxon>Fungi</taxon>
        <taxon>Fungi incertae sedis</taxon>
        <taxon>Mucoromycota</taxon>
        <taxon>Glomeromycotina</taxon>
        <taxon>Glomeromycetes</taxon>
        <taxon>Diversisporales</taxon>
        <taxon>Gigasporaceae</taxon>
        <taxon>Racocetra</taxon>
    </lineage>
</organism>
<reference evidence="1" key="1">
    <citation type="submission" date="2021-06" db="EMBL/GenBank/DDBJ databases">
        <authorList>
            <person name="Kallberg Y."/>
            <person name="Tangrot J."/>
            <person name="Rosling A."/>
        </authorList>
    </citation>
    <scope>NUCLEOTIDE SEQUENCE</scope>
    <source>
        <strain evidence="1">MA461A</strain>
    </source>
</reference>
<protein>
    <submittedName>
        <fullName evidence="1">36325_t:CDS:1</fullName>
    </submittedName>
</protein>
<dbReference type="Proteomes" id="UP000789920">
    <property type="component" value="Unassembled WGS sequence"/>
</dbReference>
<proteinExistence type="predicted"/>
<accession>A0ACA9PEQ7</accession>